<dbReference type="InterPro" id="IPR023211">
    <property type="entry name" value="DNA_pol_palm_dom_sf"/>
</dbReference>
<name>A0A9E2BGM4_PSYF1</name>
<evidence type="ECO:0000313" key="1">
    <source>
        <dbReference type="EMBL" id="MBT9145231.1"/>
    </source>
</evidence>
<dbReference type="Gene3D" id="3.90.1600.10">
    <property type="entry name" value="Palm domain of DNA polymerase"/>
    <property type="match status" value="1"/>
</dbReference>
<evidence type="ECO:0000313" key="2">
    <source>
        <dbReference type="Proteomes" id="UP000811545"/>
    </source>
</evidence>
<comment type="caution">
    <text evidence="1">The sequence shown here is derived from an EMBL/GenBank/DDBJ whole genome shotgun (WGS) entry which is preliminary data.</text>
</comment>
<protein>
    <submittedName>
        <fullName evidence="1">Uncharacterized protein</fullName>
    </submittedName>
</protein>
<sequence length="131" mass="15376">MVDDIEYGKWKLEAEIEKAVFIQPKLYAELLKNGSEVLKSKGLIKEERKKLNFGSYIEIMGKVKKGVDRIEIYRDIPSRQKFMTSLKNKEDTEKIVYLKKSLNLLSSQKRTMDYINNTSKPLIFIKNILEK</sequence>
<organism evidence="1 2">
    <name type="scientific">Psychracetigena formicireducens</name>
    <dbReference type="NCBI Taxonomy" id="2986056"/>
    <lineage>
        <taxon>Bacteria</taxon>
        <taxon>Bacillati</taxon>
        <taxon>Candidatus Lithacetigenota</taxon>
        <taxon>Candidatus Psychracetigena</taxon>
    </lineage>
</organism>
<reference evidence="1 2" key="1">
    <citation type="journal article" date="2021" name="bioRxiv">
        <title>Unique metabolic strategies in Hadean analogues reveal hints for primordial physiology.</title>
        <authorList>
            <person name="Nobu M.K."/>
            <person name="Nakai R."/>
            <person name="Tamazawa S."/>
            <person name="Mori H."/>
            <person name="Toyoda A."/>
            <person name="Ijiri A."/>
            <person name="Suzuki S."/>
            <person name="Kurokawa K."/>
            <person name="Kamagata Y."/>
            <person name="Tamaki H."/>
        </authorList>
    </citation>
    <scope>NUCLEOTIDE SEQUENCE [LARGE SCALE GENOMIC DNA]</scope>
    <source>
        <strain evidence="1">BS525</strain>
    </source>
</reference>
<dbReference type="InterPro" id="IPR043502">
    <property type="entry name" value="DNA/RNA_pol_sf"/>
</dbReference>
<dbReference type="SUPFAM" id="SSF56672">
    <property type="entry name" value="DNA/RNA polymerases"/>
    <property type="match status" value="1"/>
</dbReference>
<accession>A0A9E2BGM4</accession>
<proteinExistence type="predicted"/>
<dbReference type="Proteomes" id="UP000811545">
    <property type="component" value="Unassembled WGS sequence"/>
</dbReference>
<dbReference type="EMBL" id="QLTW01000064">
    <property type="protein sequence ID" value="MBT9145231.1"/>
    <property type="molecule type" value="Genomic_DNA"/>
</dbReference>
<gene>
    <name evidence="1" type="ORF">DDT42_01101</name>
</gene>
<dbReference type="AlphaFoldDB" id="A0A9E2BGM4"/>